<sequence>MSAFKSEFLRTLSERGYIHQISDETGLDDLFAKETVTAYIGFDPTAPSLHAGGLIQIMMLHWMQKTGHRPIALMGGGTGMVGDPSFKDEARKLMTLDTIASNINSIKQVFSNYLTFGDGPKDALMVDNGEWLRQLNYLDFLRDVGAHFSVNRMLSFDSVKLRLDRQQSLSFLEFNYMVLQAYDFVELNKRYGCRLQMGGSDQWGNIVNGIDLGHKMGTPQLFALTSPLLTTASGAKMGKSLSGAVWLNPDMLSAYDFWQYWRNTEDADVERFLKLYTTLPLPEIAKLAALGGSEINEAKKVLATEITAVLHGRAAAEQAAETARKTFEEGSVSDDLPTVTVPQSTLEAGVGILSLFVTAGLATSNGEARRHIQGGAVKVNDRPVSDERLQLTAADLADNGAIKLSLGKKKHVLVRAA</sequence>
<keyword evidence="7 11" id="KW-0648">Protein biosynthesis</keyword>
<dbReference type="GO" id="GO:0006437">
    <property type="term" value="P:tyrosyl-tRNA aminoacylation"/>
    <property type="evidence" value="ECO:0007669"/>
    <property type="project" value="UniProtKB-UniRule"/>
</dbReference>
<dbReference type="Gene3D" id="3.40.50.620">
    <property type="entry name" value="HUPs"/>
    <property type="match status" value="1"/>
</dbReference>
<evidence type="ECO:0000256" key="7">
    <source>
        <dbReference type="ARBA" id="ARBA00022917"/>
    </source>
</evidence>
<dbReference type="InterPro" id="IPR014729">
    <property type="entry name" value="Rossmann-like_a/b/a_fold"/>
</dbReference>
<dbReference type="InterPro" id="IPR036986">
    <property type="entry name" value="S4_RNA-bd_sf"/>
</dbReference>
<evidence type="ECO:0000256" key="6">
    <source>
        <dbReference type="ARBA" id="ARBA00022884"/>
    </source>
</evidence>
<evidence type="ECO:0000256" key="11">
    <source>
        <dbReference type="HAMAP-Rule" id="MF_02006"/>
    </source>
</evidence>
<protein>
    <recommendedName>
        <fullName evidence="11">Tyrosine--tRNA ligase</fullName>
        <ecNumber evidence="11">6.1.1.1</ecNumber>
    </recommendedName>
    <alternativeName>
        <fullName evidence="11">Tyrosyl-tRNA synthetase</fullName>
        <shortName evidence="11">TyrRS</shortName>
    </alternativeName>
</protein>
<comment type="similarity">
    <text evidence="10 11">Belongs to the class-I aminoacyl-tRNA synthetase family. TyrS type 1 subfamily.</text>
</comment>
<dbReference type="InterPro" id="IPR024107">
    <property type="entry name" value="Tyr-tRNA-ligase_bac_1"/>
</dbReference>
<organism evidence="14 15">
    <name type="scientific">Mesorhizobium australicum</name>
    <dbReference type="NCBI Taxonomy" id="536018"/>
    <lineage>
        <taxon>Bacteria</taxon>
        <taxon>Pseudomonadati</taxon>
        <taxon>Pseudomonadota</taxon>
        <taxon>Alphaproteobacteria</taxon>
        <taxon>Hyphomicrobiales</taxon>
        <taxon>Phyllobacteriaceae</taxon>
        <taxon>Mesorhizobium</taxon>
    </lineage>
</organism>
<dbReference type="InterPro" id="IPR001412">
    <property type="entry name" value="aa-tRNA-synth_I_CS"/>
</dbReference>
<dbReference type="OrthoDB" id="9804243at2"/>
<dbReference type="Gene3D" id="3.10.290.10">
    <property type="entry name" value="RNA-binding S4 domain"/>
    <property type="match status" value="1"/>
</dbReference>
<comment type="subcellular location">
    <subcellularLocation>
        <location evidence="1 11">Cytoplasm</location>
    </subcellularLocation>
</comment>
<dbReference type="PRINTS" id="PR01040">
    <property type="entry name" value="TRNASYNTHTYR"/>
</dbReference>
<evidence type="ECO:0000256" key="12">
    <source>
        <dbReference type="PROSITE-ProRule" id="PRU00182"/>
    </source>
</evidence>
<feature type="short sequence motif" description="'HIGH' region" evidence="11">
    <location>
        <begin position="44"/>
        <end position="53"/>
    </location>
</feature>
<feature type="binding site" evidence="11">
    <location>
        <position position="176"/>
    </location>
    <ligand>
        <name>L-tyrosine</name>
        <dbReference type="ChEBI" id="CHEBI:58315"/>
    </ligand>
</feature>
<dbReference type="PROSITE" id="PS00178">
    <property type="entry name" value="AA_TRNA_LIGASE_I"/>
    <property type="match status" value="1"/>
</dbReference>
<name>A0A1X7P4G9_9HYPH</name>
<evidence type="ECO:0000256" key="4">
    <source>
        <dbReference type="ARBA" id="ARBA00022741"/>
    </source>
</evidence>
<feature type="short sequence motif" description="'KMSKS' region" evidence="11">
    <location>
        <begin position="236"/>
        <end position="240"/>
    </location>
</feature>
<keyword evidence="6 12" id="KW-0694">RNA-binding</keyword>
<dbReference type="GO" id="GO:0003723">
    <property type="term" value="F:RNA binding"/>
    <property type="evidence" value="ECO:0007669"/>
    <property type="project" value="UniProtKB-KW"/>
</dbReference>
<dbReference type="HAMAP" id="MF_02006">
    <property type="entry name" value="Tyr_tRNA_synth_type1"/>
    <property type="match status" value="1"/>
</dbReference>
<evidence type="ECO:0000256" key="1">
    <source>
        <dbReference type="ARBA" id="ARBA00004496"/>
    </source>
</evidence>
<dbReference type="Pfam" id="PF00579">
    <property type="entry name" value="tRNA-synt_1b"/>
    <property type="match status" value="1"/>
</dbReference>
<feature type="binding site" evidence="11">
    <location>
        <position position="39"/>
    </location>
    <ligand>
        <name>L-tyrosine</name>
        <dbReference type="ChEBI" id="CHEBI:58315"/>
    </ligand>
</feature>
<feature type="binding site" evidence="11">
    <location>
        <position position="239"/>
    </location>
    <ligand>
        <name>ATP</name>
        <dbReference type="ChEBI" id="CHEBI:30616"/>
    </ligand>
</feature>
<keyword evidence="2 11" id="KW-0963">Cytoplasm</keyword>
<dbReference type="GO" id="GO:0005524">
    <property type="term" value="F:ATP binding"/>
    <property type="evidence" value="ECO:0007669"/>
    <property type="project" value="UniProtKB-UniRule"/>
</dbReference>
<dbReference type="CDD" id="cd00165">
    <property type="entry name" value="S4"/>
    <property type="match status" value="1"/>
</dbReference>
<dbReference type="Gene3D" id="1.10.240.10">
    <property type="entry name" value="Tyrosyl-Transfer RNA Synthetase"/>
    <property type="match status" value="1"/>
</dbReference>
<accession>A0A1X7P4G9</accession>
<dbReference type="PANTHER" id="PTHR11766">
    <property type="entry name" value="TYROSYL-TRNA SYNTHETASE"/>
    <property type="match status" value="1"/>
</dbReference>
<evidence type="ECO:0000256" key="2">
    <source>
        <dbReference type="ARBA" id="ARBA00022490"/>
    </source>
</evidence>
<comment type="subunit">
    <text evidence="11">Homodimer.</text>
</comment>
<dbReference type="GO" id="GO:0042803">
    <property type="term" value="F:protein homodimerization activity"/>
    <property type="evidence" value="ECO:0007669"/>
    <property type="project" value="UniProtKB-ARBA"/>
</dbReference>
<dbReference type="CDD" id="cd00805">
    <property type="entry name" value="TyrRS_core"/>
    <property type="match status" value="1"/>
</dbReference>
<dbReference type="Pfam" id="PF22421">
    <property type="entry name" value="SYY_C-terminal"/>
    <property type="match status" value="1"/>
</dbReference>
<dbReference type="EMBL" id="FXBL01000004">
    <property type="protein sequence ID" value="SMH45770.1"/>
    <property type="molecule type" value="Genomic_DNA"/>
</dbReference>
<evidence type="ECO:0000256" key="3">
    <source>
        <dbReference type="ARBA" id="ARBA00022598"/>
    </source>
</evidence>
<evidence type="ECO:0000256" key="9">
    <source>
        <dbReference type="ARBA" id="ARBA00048248"/>
    </source>
</evidence>
<dbReference type="GO" id="GO:0005829">
    <property type="term" value="C:cytosol"/>
    <property type="evidence" value="ECO:0007669"/>
    <property type="project" value="TreeGrafter"/>
</dbReference>
<dbReference type="RefSeq" id="WP_085465131.1">
    <property type="nucleotide sequence ID" value="NZ_FXBL01000004.1"/>
</dbReference>
<dbReference type="FunFam" id="1.10.240.10:FF:000001">
    <property type="entry name" value="Tyrosine--tRNA ligase"/>
    <property type="match status" value="1"/>
</dbReference>
<dbReference type="PROSITE" id="PS50889">
    <property type="entry name" value="S4"/>
    <property type="match status" value="1"/>
</dbReference>
<dbReference type="NCBIfam" id="TIGR00234">
    <property type="entry name" value="tyrS"/>
    <property type="match status" value="1"/>
</dbReference>
<dbReference type="PANTHER" id="PTHR11766:SF0">
    <property type="entry name" value="TYROSINE--TRNA LIGASE, MITOCHONDRIAL"/>
    <property type="match status" value="1"/>
</dbReference>
<comment type="catalytic activity">
    <reaction evidence="9 11">
        <text>tRNA(Tyr) + L-tyrosine + ATP = L-tyrosyl-tRNA(Tyr) + AMP + diphosphate + H(+)</text>
        <dbReference type="Rhea" id="RHEA:10220"/>
        <dbReference type="Rhea" id="RHEA-COMP:9706"/>
        <dbReference type="Rhea" id="RHEA-COMP:9707"/>
        <dbReference type="ChEBI" id="CHEBI:15378"/>
        <dbReference type="ChEBI" id="CHEBI:30616"/>
        <dbReference type="ChEBI" id="CHEBI:33019"/>
        <dbReference type="ChEBI" id="CHEBI:58315"/>
        <dbReference type="ChEBI" id="CHEBI:78442"/>
        <dbReference type="ChEBI" id="CHEBI:78536"/>
        <dbReference type="ChEBI" id="CHEBI:456215"/>
        <dbReference type="EC" id="6.1.1.1"/>
    </reaction>
</comment>
<evidence type="ECO:0000313" key="14">
    <source>
        <dbReference type="EMBL" id="SMH45770.1"/>
    </source>
</evidence>
<proteinExistence type="inferred from homology"/>
<dbReference type="InterPro" id="IPR002305">
    <property type="entry name" value="aa-tRNA-synth_Ic"/>
</dbReference>
<feature type="binding site" evidence="11">
    <location>
        <position position="180"/>
    </location>
    <ligand>
        <name>L-tyrosine</name>
        <dbReference type="ChEBI" id="CHEBI:58315"/>
    </ligand>
</feature>
<evidence type="ECO:0000256" key="8">
    <source>
        <dbReference type="ARBA" id="ARBA00023146"/>
    </source>
</evidence>
<dbReference type="GO" id="GO:0004831">
    <property type="term" value="F:tyrosine-tRNA ligase activity"/>
    <property type="evidence" value="ECO:0007669"/>
    <property type="project" value="UniProtKB-UniRule"/>
</dbReference>
<evidence type="ECO:0000313" key="15">
    <source>
        <dbReference type="Proteomes" id="UP000193083"/>
    </source>
</evidence>
<keyword evidence="5 11" id="KW-0067">ATP-binding</keyword>
<reference evidence="14 15" key="1">
    <citation type="submission" date="2017-04" db="EMBL/GenBank/DDBJ databases">
        <authorList>
            <person name="Afonso C.L."/>
            <person name="Miller P.J."/>
            <person name="Scott M.A."/>
            <person name="Spackman E."/>
            <person name="Goraichik I."/>
            <person name="Dimitrov K.M."/>
            <person name="Suarez D.L."/>
            <person name="Swayne D.E."/>
        </authorList>
    </citation>
    <scope>NUCLEOTIDE SEQUENCE [LARGE SCALE GENOMIC DNA]</scope>
    <source>
        <strain evidence="14 15">B5P</strain>
    </source>
</reference>
<gene>
    <name evidence="11" type="primary">tyrS</name>
    <name evidence="14" type="ORF">SAMN02982922_3287</name>
</gene>
<feature type="domain" description="Tyrosine--tRNA ligase SYY-like C-terminal" evidence="13">
    <location>
        <begin position="334"/>
        <end position="414"/>
    </location>
</feature>
<dbReference type="Proteomes" id="UP000193083">
    <property type="component" value="Unassembled WGS sequence"/>
</dbReference>
<dbReference type="FunFam" id="3.40.50.620:FF:000008">
    <property type="entry name" value="Tyrosine--tRNA ligase"/>
    <property type="match status" value="1"/>
</dbReference>
<dbReference type="AlphaFoldDB" id="A0A1X7P4G9"/>
<keyword evidence="8 11" id="KW-0030">Aminoacyl-tRNA synthetase</keyword>
<keyword evidence="15" id="KW-1185">Reference proteome</keyword>
<evidence type="ECO:0000256" key="5">
    <source>
        <dbReference type="ARBA" id="ARBA00022840"/>
    </source>
</evidence>
<dbReference type="InterPro" id="IPR002307">
    <property type="entry name" value="Tyr-tRNA-ligase"/>
</dbReference>
<comment type="function">
    <text evidence="11">Catalyzes the attachment of tyrosine to tRNA(Tyr) in a two-step reaction: tyrosine is first activated by ATP to form Tyr-AMP and then transferred to the acceptor end of tRNA(Tyr).</text>
</comment>
<keyword evidence="4 11" id="KW-0547">Nucleotide-binding</keyword>
<keyword evidence="3 11" id="KW-0436">Ligase</keyword>
<dbReference type="EC" id="6.1.1.1" evidence="11"/>
<dbReference type="SUPFAM" id="SSF52374">
    <property type="entry name" value="Nucleotidylyl transferase"/>
    <property type="match status" value="1"/>
</dbReference>
<evidence type="ECO:0000256" key="10">
    <source>
        <dbReference type="ARBA" id="ARBA00060965"/>
    </source>
</evidence>
<dbReference type="InterPro" id="IPR024088">
    <property type="entry name" value="Tyr-tRNA-ligase_bac-type"/>
</dbReference>
<evidence type="ECO:0000259" key="13">
    <source>
        <dbReference type="Pfam" id="PF22421"/>
    </source>
</evidence>
<dbReference type="SUPFAM" id="SSF55174">
    <property type="entry name" value="Alpha-L RNA-binding motif"/>
    <property type="match status" value="1"/>
</dbReference>
<dbReference type="InterPro" id="IPR054608">
    <property type="entry name" value="SYY-like_C"/>
</dbReference>